<reference evidence="1" key="1">
    <citation type="submission" date="2022-12" db="EMBL/GenBank/DDBJ databases">
        <title>Reference genome sequencing for broad-spectrum identification of bacterial and archaeal isolates by mass spectrometry.</title>
        <authorList>
            <person name="Sekiguchi Y."/>
            <person name="Tourlousse D.M."/>
        </authorList>
    </citation>
    <scope>NUCLEOTIDE SEQUENCE</scope>
    <source>
        <strain evidence="1">10succ1</strain>
    </source>
</reference>
<comment type="caution">
    <text evidence="1">The sequence shown here is derived from an EMBL/GenBank/DDBJ whole genome shotgun (WGS) entry which is preliminary data.</text>
</comment>
<name>A0A9W6GK67_9FUSO</name>
<dbReference type="RefSeq" id="WP_281835913.1">
    <property type="nucleotide sequence ID" value="NZ_BSDY01000009.1"/>
</dbReference>
<sequence>MTEEEFGRIFRHLNQLKVMADTVAEDKTLTRSNIEDAISIYGEEYDYYKHLYSKNRLIRRELIALGHAITKLNNRLVGSE</sequence>
<proteinExistence type="predicted"/>
<gene>
    <name evidence="1" type="ORF">PM10SUCC1_21470</name>
</gene>
<evidence type="ECO:0000313" key="2">
    <source>
        <dbReference type="Proteomes" id="UP001144471"/>
    </source>
</evidence>
<organism evidence="1 2">
    <name type="scientific">Propionigenium maris DSM 9537</name>
    <dbReference type="NCBI Taxonomy" id="1123000"/>
    <lineage>
        <taxon>Bacteria</taxon>
        <taxon>Fusobacteriati</taxon>
        <taxon>Fusobacteriota</taxon>
        <taxon>Fusobacteriia</taxon>
        <taxon>Fusobacteriales</taxon>
        <taxon>Fusobacteriaceae</taxon>
        <taxon>Propionigenium</taxon>
    </lineage>
</organism>
<keyword evidence="2" id="KW-1185">Reference proteome</keyword>
<dbReference type="EMBL" id="BSDY01000009">
    <property type="protein sequence ID" value="GLI56633.1"/>
    <property type="molecule type" value="Genomic_DNA"/>
</dbReference>
<accession>A0A9W6GK67</accession>
<dbReference type="Proteomes" id="UP001144471">
    <property type="component" value="Unassembled WGS sequence"/>
</dbReference>
<evidence type="ECO:0000313" key="1">
    <source>
        <dbReference type="EMBL" id="GLI56633.1"/>
    </source>
</evidence>
<protein>
    <submittedName>
        <fullName evidence="1">Uncharacterized protein</fullName>
    </submittedName>
</protein>
<dbReference type="AlphaFoldDB" id="A0A9W6GK67"/>